<dbReference type="KEGG" id="cyj:Cyan7822_3435"/>
<dbReference type="eggNOG" id="ENOG50321BR">
    <property type="taxonomic scope" value="Bacteria"/>
</dbReference>
<gene>
    <name evidence="2" type="ordered locus">Cyan7822_3435</name>
</gene>
<dbReference type="STRING" id="497965.Cyan7822_3435"/>
<dbReference type="RefSeq" id="WP_013323453.1">
    <property type="nucleotide sequence ID" value="NC_014501.1"/>
</dbReference>
<sequence>MKVLTHSISFFTAIAVSLASGLNHSTLAQTDTFIHNEITYTVTFKKRIEQNVAFTLSYADSNANTHIVEYQGTCGTNIIGVLGETVVNTQGKVISKNTATQAVIFDLSANSDWEMSGAIRQGLDLMCNSSNG</sequence>
<dbReference type="EMBL" id="CP002198">
    <property type="protein sequence ID" value="ADN15384.1"/>
    <property type="molecule type" value="Genomic_DNA"/>
</dbReference>
<proteinExistence type="predicted"/>
<dbReference type="AlphaFoldDB" id="E0UED8"/>
<accession>E0UED8</accession>
<evidence type="ECO:0000313" key="3">
    <source>
        <dbReference type="Proteomes" id="UP000008206"/>
    </source>
</evidence>
<evidence type="ECO:0000313" key="2">
    <source>
        <dbReference type="EMBL" id="ADN15384.1"/>
    </source>
</evidence>
<protein>
    <submittedName>
        <fullName evidence="2">Uncharacterized protein</fullName>
    </submittedName>
</protein>
<keyword evidence="3" id="KW-1185">Reference proteome</keyword>
<feature type="signal peptide" evidence="1">
    <location>
        <begin position="1"/>
        <end position="28"/>
    </location>
</feature>
<feature type="chain" id="PRO_5003141294" evidence="1">
    <location>
        <begin position="29"/>
        <end position="132"/>
    </location>
</feature>
<organism evidence="2 3">
    <name type="scientific">Gloeothece verrucosa (strain PCC 7822)</name>
    <name type="common">Cyanothece sp. (strain PCC 7822)</name>
    <dbReference type="NCBI Taxonomy" id="497965"/>
    <lineage>
        <taxon>Bacteria</taxon>
        <taxon>Bacillati</taxon>
        <taxon>Cyanobacteriota</taxon>
        <taxon>Cyanophyceae</taxon>
        <taxon>Oscillatoriophycideae</taxon>
        <taxon>Chroococcales</taxon>
        <taxon>Aphanothecaceae</taxon>
        <taxon>Gloeothece</taxon>
        <taxon>Gloeothece verrucosa</taxon>
    </lineage>
</organism>
<reference evidence="3" key="1">
    <citation type="journal article" date="2011" name="MBio">
        <title>Novel metabolic attributes of the genus Cyanothece, comprising a group of unicellular nitrogen-fixing Cyanobacteria.</title>
        <authorList>
            <person name="Bandyopadhyay A."/>
            <person name="Elvitigala T."/>
            <person name="Welsh E."/>
            <person name="Stockel J."/>
            <person name="Liberton M."/>
            <person name="Min H."/>
            <person name="Sherman L.A."/>
            <person name="Pakrasi H.B."/>
        </authorList>
    </citation>
    <scope>NUCLEOTIDE SEQUENCE [LARGE SCALE GENOMIC DNA]</scope>
    <source>
        <strain evidence="3">PCC 7822</strain>
    </source>
</reference>
<evidence type="ECO:0000256" key="1">
    <source>
        <dbReference type="SAM" id="SignalP"/>
    </source>
</evidence>
<keyword evidence="1" id="KW-0732">Signal</keyword>
<dbReference type="HOGENOM" id="CLU_1913573_0_0_3"/>
<dbReference type="OrthoDB" id="9844143at2"/>
<name>E0UED8_GLOV7</name>
<dbReference type="Proteomes" id="UP000008206">
    <property type="component" value="Chromosome"/>
</dbReference>